<dbReference type="RefSeq" id="XP_030387971.1">
    <property type="nucleotide sequence ID" value="XM_030532111.1"/>
</dbReference>
<reference evidence="4" key="1">
    <citation type="submission" date="2025-08" db="UniProtKB">
        <authorList>
            <consortium name="RefSeq"/>
        </authorList>
    </citation>
    <scope>IDENTIFICATION</scope>
    <source>
        <strain evidence="4">11010-0011.00</strain>
        <tissue evidence="4">Whole body</tissue>
    </source>
</reference>
<evidence type="ECO:0000259" key="2">
    <source>
        <dbReference type="SMART" id="SM00322"/>
    </source>
</evidence>
<evidence type="ECO:0000313" key="4">
    <source>
        <dbReference type="RefSeq" id="XP_030387971.1"/>
    </source>
</evidence>
<dbReference type="PROSITE" id="PS50084">
    <property type="entry name" value="KH_TYPE_1"/>
    <property type="match status" value="1"/>
</dbReference>
<dbReference type="GeneID" id="115634413"/>
<dbReference type="PIRSF" id="PIRSF027019">
    <property type="entry name" value="Euk_LigT"/>
    <property type="match status" value="1"/>
</dbReference>
<dbReference type="Gene3D" id="3.30.1370.10">
    <property type="entry name" value="K Homology domain, type 1"/>
    <property type="match status" value="1"/>
</dbReference>
<dbReference type="PANTHER" id="PTHR13360:SF1">
    <property type="entry name" value="ACTIVATING SIGNAL COINTEGRATOR 1 COMPLEX SUBUNIT 1"/>
    <property type="match status" value="1"/>
</dbReference>
<organism evidence="3 4">
    <name type="scientific">Drosophila lebanonensis</name>
    <name type="common">Fruit fly</name>
    <name type="synonym">Scaptodrosophila lebanonensis</name>
    <dbReference type="NCBI Taxonomy" id="7225"/>
    <lineage>
        <taxon>Eukaryota</taxon>
        <taxon>Metazoa</taxon>
        <taxon>Ecdysozoa</taxon>
        <taxon>Arthropoda</taxon>
        <taxon>Hexapoda</taxon>
        <taxon>Insecta</taxon>
        <taxon>Pterygota</taxon>
        <taxon>Neoptera</taxon>
        <taxon>Endopterygota</taxon>
        <taxon>Diptera</taxon>
        <taxon>Brachycera</taxon>
        <taxon>Muscomorpha</taxon>
        <taxon>Ephydroidea</taxon>
        <taxon>Drosophilidae</taxon>
        <taxon>Scaptodrosophila</taxon>
    </lineage>
</organism>
<dbReference type="PANTHER" id="PTHR13360">
    <property type="entry name" value="ACTIVATING SIGNAL COINTEGRATOR 1 COMPLEX SUBUNIT 1"/>
    <property type="match status" value="1"/>
</dbReference>
<feature type="domain" description="K Homology" evidence="2">
    <location>
        <begin position="71"/>
        <end position="140"/>
    </location>
</feature>
<dbReference type="Pfam" id="PF10469">
    <property type="entry name" value="AKAP7_NLS"/>
    <property type="match status" value="1"/>
</dbReference>
<dbReference type="AlphaFoldDB" id="A0A6J2UHQ2"/>
<dbReference type="InterPro" id="IPR047538">
    <property type="entry name" value="KH-I_ASCC1"/>
</dbReference>
<evidence type="ECO:0000313" key="3">
    <source>
        <dbReference type="Proteomes" id="UP000504634"/>
    </source>
</evidence>
<dbReference type="InterPro" id="IPR019510">
    <property type="entry name" value="AKAP7-like_phosphoesterase"/>
</dbReference>
<evidence type="ECO:0000256" key="1">
    <source>
        <dbReference type="PROSITE-ProRule" id="PRU00117"/>
    </source>
</evidence>
<dbReference type="InterPro" id="IPR009210">
    <property type="entry name" value="ASCC1"/>
</dbReference>
<dbReference type="GO" id="GO:0005634">
    <property type="term" value="C:nucleus"/>
    <property type="evidence" value="ECO:0007669"/>
    <property type="project" value="TreeGrafter"/>
</dbReference>
<dbReference type="SMART" id="SM00322">
    <property type="entry name" value="KH"/>
    <property type="match status" value="1"/>
</dbReference>
<dbReference type="InterPro" id="IPR004088">
    <property type="entry name" value="KH_dom_type_1"/>
</dbReference>
<dbReference type="OrthoDB" id="277832at2759"/>
<keyword evidence="3" id="KW-1185">Reference proteome</keyword>
<dbReference type="Gene3D" id="3.90.1140.10">
    <property type="entry name" value="Cyclic phosphodiesterase"/>
    <property type="match status" value="1"/>
</dbReference>
<dbReference type="SUPFAM" id="SSF54791">
    <property type="entry name" value="Eukaryotic type KH-domain (KH-domain type I)"/>
    <property type="match status" value="1"/>
</dbReference>
<dbReference type="Proteomes" id="UP000504634">
    <property type="component" value="Unplaced"/>
</dbReference>
<gene>
    <name evidence="4" type="primary">LOC115634413</name>
</gene>
<dbReference type="GO" id="GO:0006307">
    <property type="term" value="P:DNA alkylation repair"/>
    <property type="evidence" value="ECO:0007669"/>
    <property type="project" value="InterPro"/>
</dbReference>
<dbReference type="GO" id="GO:0006355">
    <property type="term" value="P:regulation of DNA-templated transcription"/>
    <property type="evidence" value="ECO:0007669"/>
    <property type="project" value="TreeGrafter"/>
</dbReference>
<proteinExistence type="predicted"/>
<dbReference type="InterPro" id="IPR009097">
    <property type="entry name" value="Cyclic_Pdiesterase"/>
</dbReference>
<accession>A0A6J2UHQ2</accession>
<name>A0A6J2UHQ2_DROLE</name>
<dbReference type="GO" id="GO:0003723">
    <property type="term" value="F:RNA binding"/>
    <property type="evidence" value="ECO:0007669"/>
    <property type="project" value="UniProtKB-UniRule"/>
</dbReference>
<dbReference type="CDD" id="cd22419">
    <property type="entry name" value="KH-I_ASCC1"/>
    <property type="match status" value="1"/>
</dbReference>
<protein>
    <submittedName>
        <fullName evidence="4">Activating signal cointegrator 1 complex subunit 1</fullName>
    </submittedName>
</protein>
<keyword evidence="1" id="KW-0694">RNA-binding</keyword>
<dbReference type="InterPro" id="IPR004087">
    <property type="entry name" value="KH_dom"/>
</dbReference>
<sequence length="351" mass="40137">MSRDILAPPLQRMSHNRMYRVNITHEDFGGDKTNAGKRGSQAKEYLETDLYAEDDFDDEATCKIVELPNNEGYKLPLHIPKAFYGGLIGMKGNTKRRIENETQTEISVPRPNDKSSELLIRGKERSSLCAALRKIRLIVESLRKKMRPTHFLAVSLNSGIVQEKFLALKQSILEAEFPGIDSDLFISERCIHLTLGVYVLLDDEERQKALEQLQLCRQYLTELSTPLQLKVSGLEIMNDDPSSTRVLYARVEAPDLQHFADRCLQHFKPSGLCATDNIERDSIKLHMTIMNNRKRKELNAKSPNSFDAREILKKFGDYDFGIVHCNEVHLCVLKSSQEVEDFYKITGSLKF</sequence>
<dbReference type="SUPFAM" id="SSF55144">
    <property type="entry name" value="LigT-like"/>
    <property type="match status" value="1"/>
</dbReference>
<dbReference type="Pfam" id="PF00013">
    <property type="entry name" value="KH_1"/>
    <property type="match status" value="1"/>
</dbReference>
<dbReference type="InterPro" id="IPR036612">
    <property type="entry name" value="KH_dom_type_1_sf"/>
</dbReference>